<evidence type="ECO:0000313" key="9">
    <source>
        <dbReference type="EMBL" id="MBH9582204.1"/>
    </source>
</evidence>
<dbReference type="EC" id="2.7.7.7" evidence="1"/>
<dbReference type="Proteomes" id="UP000597038">
    <property type="component" value="Unassembled WGS sequence"/>
</dbReference>
<keyword evidence="4" id="KW-0235">DNA replication</keyword>
<evidence type="ECO:0000256" key="4">
    <source>
        <dbReference type="ARBA" id="ARBA00022705"/>
    </source>
</evidence>
<keyword evidence="5" id="KW-0239">DNA-directed DNA polymerase</keyword>
<organism evidence="9 10">
    <name type="scientific">Staphylococcus felis</name>
    <dbReference type="NCBI Taxonomy" id="46127"/>
    <lineage>
        <taxon>Bacteria</taxon>
        <taxon>Bacillati</taxon>
        <taxon>Bacillota</taxon>
        <taxon>Bacilli</taxon>
        <taxon>Bacillales</taxon>
        <taxon>Staphylococcaceae</taxon>
        <taxon>Staphylococcus</taxon>
    </lineage>
</organism>
<evidence type="ECO:0000256" key="3">
    <source>
        <dbReference type="ARBA" id="ARBA00022695"/>
    </source>
</evidence>
<dbReference type="PANTHER" id="PTHR34388:SF1">
    <property type="entry name" value="DNA POLYMERASE III SUBUNIT DELTA"/>
    <property type="match status" value="1"/>
</dbReference>
<keyword evidence="2" id="KW-0808">Transferase</keyword>
<evidence type="ECO:0000256" key="1">
    <source>
        <dbReference type="ARBA" id="ARBA00012417"/>
    </source>
</evidence>
<comment type="caution">
    <text evidence="9">The sequence shown here is derived from an EMBL/GenBank/DDBJ whole genome shotgun (WGS) entry which is preliminary data.</text>
</comment>
<feature type="non-terminal residue" evidence="9">
    <location>
        <position position="82"/>
    </location>
</feature>
<sequence length="82" mass="9535">ISLMKDLIQIKEEPIKLLALITSTYRIYYQTKILSEKGYSPTQIAKTINVNPYRVKLALSQSRKYHLKSLLEVINKCAETDY</sequence>
<proteinExistence type="inferred from homology"/>
<feature type="domain" description="DNA polymerase III delta subunit-like C-terminal" evidence="8">
    <location>
        <begin position="2"/>
        <end position="82"/>
    </location>
</feature>
<comment type="similarity">
    <text evidence="6">Belongs to the DNA polymerase HolA subunit family.</text>
</comment>
<dbReference type="Gene3D" id="1.20.272.10">
    <property type="match status" value="1"/>
</dbReference>
<dbReference type="EMBL" id="JAEDAQ010000144">
    <property type="protein sequence ID" value="MBH9582204.1"/>
    <property type="molecule type" value="Genomic_DNA"/>
</dbReference>
<keyword evidence="10" id="KW-1185">Reference proteome</keyword>
<feature type="non-terminal residue" evidence="9">
    <location>
        <position position="1"/>
    </location>
</feature>
<dbReference type="SUPFAM" id="SSF48019">
    <property type="entry name" value="post-AAA+ oligomerization domain-like"/>
    <property type="match status" value="1"/>
</dbReference>
<evidence type="ECO:0000256" key="7">
    <source>
        <dbReference type="ARBA" id="ARBA00049244"/>
    </source>
</evidence>
<evidence type="ECO:0000313" key="10">
    <source>
        <dbReference type="Proteomes" id="UP000597038"/>
    </source>
</evidence>
<gene>
    <name evidence="9" type="ORF">I9026_12735</name>
</gene>
<name>A0ABS0QSK0_9STAP</name>
<dbReference type="InterPro" id="IPR008921">
    <property type="entry name" value="DNA_pol3_clamp-load_cplx_C"/>
</dbReference>
<dbReference type="InterPro" id="IPR048466">
    <property type="entry name" value="DNA_pol3_delta-like_C"/>
</dbReference>
<dbReference type="Pfam" id="PF21694">
    <property type="entry name" value="DNA_pol3_delta_C"/>
    <property type="match status" value="1"/>
</dbReference>
<reference evidence="9 10" key="1">
    <citation type="submission" date="2020-12" db="EMBL/GenBank/DDBJ databases">
        <title>Genomic analysis of Staphylococcus felis from a cat with skin infection.</title>
        <authorList>
            <person name="Aslantas O."/>
            <person name="Keskin O."/>
            <person name="Buyukaltay K."/>
            <person name="Gullu Yucetepe A."/>
        </authorList>
    </citation>
    <scope>NUCLEOTIDE SEQUENCE [LARGE SCALE GENOMIC DNA]</scope>
    <source>
        <strain evidence="9 10">HARRANVET</strain>
    </source>
</reference>
<evidence type="ECO:0000256" key="6">
    <source>
        <dbReference type="ARBA" id="ARBA00034754"/>
    </source>
</evidence>
<evidence type="ECO:0000259" key="8">
    <source>
        <dbReference type="Pfam" id="PF21694"/>
    </source>
</evidence>
<accession>A0ABS0QSK0</accession>
<keyword evidence="3" id="KW-0548">Nucleotidyltransferase</keyword>
<comment type="catalytic activity">
    <reaction evidence="7">
        <text>DNA(n) + a 2'-deoxyribonucleoside 5'-triphosphate = DNA(n+1) + diphosphate</text>
        <dbReference type="Rhea" id="RHEA:22508"/>
        <dbReference type="Rhea" id="RHEA-COMP:17339"/>
        <dbReference type="Rhea" id="RHEA-COMP:17340"/>
        <dbReference type="ChEBI" id="CHEBI:33019"/>
        <dbReference type="ChEBI" id="CHEBI:61560"/>
        <dbReference type="ChEBI" id="CHEBI:173112"/>
        <dbReference type="EC" id="2.7.7.7"/>
    </reaction>
</comment>
<evidence type="ECO:0000256" key="5">
    <source>
        <dbReference type="ARBA" id="ARBA00022932"/>
    </source>
</evidence>
<dbReference type="PANTHER" id="PTHR34388">
    <property type="entry name" value="DNA POLYMERASE III SUBUNIT DELTA"/>
    <property type="match status" value="1"/>
</dbReference>
<evidence type="ECO:0000256" key="2">
    <source>
        <dbReference type="ARBA" id="ARBA00022679"/>
    </source>
</evidence>
<dbReference type="InterPro" id="IPR005790">
    <property type="entry name" value="DNA_polIII_delta"/>
</dbReference>
<protein>
    <recommendedName>
        <fullName evidence="1">DNA-directed DNA polymerase</fullName>
        <ecNumber evidence="1">2.7.7.7</ecNumber>
    </recommendedName>
</protein>